<gene>
    <name evidence="5" type="ORF">FHR80_002397</name>
</gene>
<dbReference type="EMBL" id="JACHVX010000003">
    <property type="protein sequence ID" value="MBB2923472.1"/>
    <property type="molecule type" value="Genomic_DNA"/>
</dbReference>
<protein>
    <submittedName>
        <fullName evidence="5">dTDP-4-dehydrorhamnose 3,5-epimerase</fullName>
        <ecNumber evidence="5">5.1.3.13</ecNumber>
    </submittedName>
</protein>
<dbReference type="InterPro" id="IPR000888">
    <property type="entry name" value="RmlC-like"/>
</dbReference>
<dbReference type="PANTHER" id="PTHR21047">
    <property type="entry name" value="DTDP-6-DEOXY-D-GLUCOSE-3,5 EPIMERASE"/>
    <property type="match status" value="1"/>
</dbReference>
<dbReference type="GO" id="GO:0005829">
    <property type="term" value="C:cytosol"/>
    <property type="evidence" value="ECO:0007669"/>
    <property type="project" value="TreeGrafter"/>
</dbReference>
<sequence length="188" mass="20196">MTTPDGNAIQETPIDGLVVIRLKQGEDARGTVREFYRSSAWAVDGPASLVAGPWVQVNVTETRRGAVRGLHGEAMNKLVGVVSGEAMGVYLDARPGSRTHGAVVTCSLVKGVQVFVPQGVCNGFQAVADDTQYLYCFDQEWRPGMPGTAFSPLSPDLGITWPIPVDRGDPAQISAKDRDAPLWSSQQR</sequence>
<keyword evidence="5" id="KW-0413">Isomerase</keyword>
<accession>A0A7W4UFY7</accession>
<comment type="similarity">
    <text evidence="1">Belongs to the dTDP-4-dehydrorhamnose 3,5-epimerase family.</text>
</comment>
<dbReference type="Pfam" id="PF00908">
    <property type="entry name" value="dTDP_sugar_isom"/>
    <property type="match status" value="1"/>
</dbReference>
<dbReference type="RefSeq" id="WP_311702020.1">
    <property type="nucleotide sequence ID" value="NZ_JACHVX010000003.1"/>
</dbReference>
<dbReference type="EC" id="5.1.3.13" evidence="5"/>
<dbReference type="GO" id="GO:0000271">
    <property type="term" value="P:polysaccharide biosynthetic process"/>
    <property type="evidence" value="ECO:0007669"/>
    <property type="project" value="TreeGrafter"/>
</dbReference>
<evidence type="ECO:0000256" key="4">
    <source>
        <dbReference type="SAM" id="MobiDB-lite"/>
    </source>
</evidence>
<evidence type="ECO:0000313" key="5">
    <source>
        <dbReference type="EMBL" id="MBB2923472.1"/>
    </source>
</evidence>
<dbReference type="Proteomes" id="UP000518206">
    <property type="component" value="Unassembled WGS sequence"/>
</dbReference>
<dbReference type="SUPFAM" id="SSF51182">
    <property type="entry name" value="RmlC-like cupins"/>
    <property type="match status" value="1"/>
</dbReference>
<reference evidence="5 6" key="2">
    <citation type="submission" date="2020-08" db="EMBL/GenBank/DDBJ databases">
        <authorList>
            <person name="Partida-Martinez L."/>
            <person name="Huntemann M."/>
            <person name="Clum A."/>
            <person name="Wang J."/>
            <person name="Palaniappan K."/>
            <person name="Ritter S."/>
            <person name="Chen I.-M."/>
            <person name="Stamatis D."/>
            <person name="Reddy T."/>
            <person name="O'Malley R."/>
            <person name="Daum C."/>
            <person name="Shapiro N."/>
            <person name="Ivanova N."/>
            <person name="Kyrpides N."/>
            <person name="Woyke T."/>
        </authorList>
    </citation>
    <scope>NUCLEOTIDE SEQUENCE [LARGE SCALE GENOMIC DNA]</scope>
    <source>
        <strain evidence="5 6">RAS26</strain>
    </source>
</reference>
<feature type="region of interest" description="Disordered" evidence="4">
    <location>
        <begin position="168"/>
        <end position="188"/>
    </location>
</feature>
<proteinExistence type="inferred from homology"/>
<comment type="caution">
    <text evidence="5">The sequence shown here is derived from an EMBL/GenBank/DDBJ whole genome shotgun (WGS) entry which is preliminary data.</text>
</comment>
<dbReference type="PANTHER" id="PTHR21047:SF2">
    <property type="entry name" value="THYMIDINE DIPHOSPHO-4-KETO-RHAMNOSE 3,5-EPIMERASE"/>
    <property type="match status" value="1"/>
</dbReference>
<evidence type="ECO:0000313" key="6">
    <source>
        <dbReference type="Proteomes" id="UP000518206"/>
    </source>
</evidence>
<evidence type="ECO:0000256" key="3">
    <source>
        <dbReference type="PIRSR" id="PIRSR600888-3"/>
    </source>
</evidence>
<evidence type="ECO:0000256" key="1">
    <source>
        <dbReference type="ARBA" id="ARBA00010154"/>
    </source>
</evidence>
<dbReference type="GO" id="GO:0019305">
    <property type="term" value="P:dTDP-rhamnose biosynthetic process"/>
    <property type="evidence" value="ECO:0007669"/>
    <property type="project" value="TreeGrafter"/>
</dbReference>
<feature type="active site" description="Proton donor" evidence="2">
    <location>
        <position position="135"/>
    </location>
</feature>
<dbReference type="InterPro" id="IPR011051">
    <property type="entry name" value="RmlC_Cupin_sf"/>
</dbReference>
<evidence type="ECO:0000256" key="2">
    <source>
        <dbReference type="PIRSR" id="PIRSR600888-1"/>
    </source>
</evidence>
<dbReference type="GO" id="GO:0008830">
    <property type="term" value="F:dTDP-4-dehydrorhamnose 3,5-epimerase activity"/>
    <property type="evidence" value="ECO:0007669"/>
    <property type="project" value="UniProtKB-EC"/>
</dbReference>
<reference evidence="5 6" key="1">
    <citation type="submission" date="2020-08" db="EMBL/GenBank/DDBJ databases">
        <title>The Agave Microbiome: Exploring the role of microbial communities in plant adaptations to desert environments.</title>
        <authorList>
            <person name="Partida-Martinez L.P."/>
        </authorList>
    </citation>
    <scope>NUCLEOTIDE SEQUENCE [LARGE SCALE GENOMIC DNA]</scope>
    <source>
        <strain evidence="5 6">RAS26</strain>
    </source>
</reference>
<feature type="site" description="Participates in a stacking interaction with the thymidine ring of dTDP-4-oxo-6-deoxyglucose" evidence="3">
    <location>
        <position position="141"/>
    </location>
</feature>
<dbReference type="AlphaFoldDB" id="A0A7W4UFY7"/>
<dbReference type="Gene3D" id="2.60.120.10">
    <property type="entry name" value="Jelly Rolls"/>
    <property type="match status" value="1"/>
</dbReference>
<dbReference type="InterPro" id="IPR014710">
    <property type="entry name" value="RmlC-like_jellyroll"/>
</dbReference>
<feature type="active site" description="Proton acceptor" evidence="2">
    <location>
        <position position="71"/>
    </location>
</feature>
<organism evidence="5 6">
    <name type="scientific">Cellulomonas cellasea</name>
    <dbReference type="NCBI Taxonomy" id="43670"/>
    <lineage>
        <taxon>Bacteria</taxon>
        <taxon>Bacillati</taxon>
        <taxon>Actinomycetota</taxon>
        <taxon>Actinomycetes</taxon>
        <taxon>Micrococcales</taxon>
        <taxon>Cellulomonadaceae</taxon>
        <taxon>Cellulomonas</taxon>
    </lineage>
</organism>
<name>A0A7W4UFY7_9CELL</name>